<dbReference type="SUPFAM" id="SSF52172">
    <property type="entry name" value="CheY-like"/>
    <property type="match status" value="1"/>
</dbReference>
<comment type="caution">
    <text evidence="6">The sequence shown here is derived from an EMBL/GenBank/DDBJ whole genome shotgun (WGS) entry which is preliminary data.</text>
</comment>
<dbReference type="PROSITE" id="PS00622">
    <property type="entry name" value="HTH_LUXR_1"/>
    <property type="match status" value="1"/>
</dbReference>
<dbReference type="Pfam" id="PF00072">
    <property type="entry name" value="Response_reg"/>
    <property type="match status" value="1"/>
</dbReference>
<evidence type="ECO:0000256" key="1">
    <source>
        <dbReference type="ARBA" id="ARBA00022553"/>
    </source>
</evidence>
<dbReference type="AlphaFoldDB" id="A0A2U2PG06"/>
<dbReference type="InterPro" id="IPR011006">
    <property type="entry name" value="CheY-like_superfamily"/>
</dbReference>
<dbReference type="InterPro" id="IPR000792">
    <property type="entry name" value="Tscrpt_reg_LuxR_C"/>
</dbReference>
<reference evidence="6 7" key="1">
    <citation type="submission" date="2018-04" db="EMBL/GenBank/DDBJ databases">
        <title>Pedobacter chongqingensis sp. nov., isolated from a rottenly hemp rope.</title>
        <authorList>
            <person name="Cai Y."/>
        </authorList>
    </citation>
    <scope>NUCLEOTIDE SEQUENCE [LARGE SCALE GENOMIC DNA]</scope>
    <source>
        <strain evidence="6 7">FJ4-8</strain>
    </source>
</reference>
<gene>
    <name evidence="6" type="ORF">DDR33_12010</name>
</gene>
<keyword evidence="1 3" id="KW-0597">Phosphoprotein</keyword>
<dbReference type="CDD" id="cd06170">
    <property type="entry name" value="LuxR_C_like"/>
    <property type="match status" value="1"/>
</dbReference>
<evidence type="ECO:0000313" key="6">
    <source>
        <dbReference type="EMBL" id="PWG80331.1"/>
    </source>
</evidence>
<dbReference type="PRINTS" id="PR00038">
    <property type="entry name" value="HTHLUXR"/>
</dbReference>
<dbReference type="Gene3D" id="3.40.50.2300">
    <property type="match status" value="1"/>
</dbReference>
<dbReference type="PANTHER" id="PTHR43214:SF43">
    <property type="entry name" value="TWO-COMPONENT RESPONSE REGULATOR"/>
    <property type="match status" value="1"/>
</dbReference>
<accession>A0A2U2PG06</accession>
<evidence type="ECO:0000256" key="3">
    <source>
        <dbReference type="PROSITE-ProRule" id="PRU00169"/>
    </source>
</evidence>
<sequence>MSVFMNRPISVIIVDDHPLVLSGFTLILAGTDEIVLEAVFTNASDGIRYLEENQVDVVLLDIHMPGTDGVTACEQIKRLYSGCYVIAVSNNDEGSMISRMLQAGASGYLLKNSSAGELINGIKNAASGATVLSPAIRKIMESSFTHAPLLTRREKEVLLLLADGLTTPEIAARLFVSPLTVESHRRNLLQKFKVVNSAALVKKAAELKYI</sequence>
<evidence type="ECO:0000256" key="2">
    <source>
        <dbReference type="ARBA" id="ARBA00023125"/>
    </source>
</evidence>
<dbReference type="GO" id="GO:0003677">
    <property type="term" value="F:DNA binding"/>
    <property type="evidence" value="ECO:0007669"/>
    <property type="project" value="UniProtKB-KW"/>
</dbReference>
<feature type="domain" description="Response regulatory" evidence="5">
    <location>
        <begin position="10"/>
        <end position="126"/>
    </location>
</feature>
<dbReference type="Proteomes" id="UP000245647">
    <property type="component" value="Unassembled WGS sequence"/>
</dbReference>
<dbReference type="Pfam" id="PF00196">
    <property type="entry name" value="GerE"/>
    <property type="match status" value="1"/>
</dbReference>
<dbReference type="SMART" id="SM00421">
    <property type="entry name" value="HTH_LUXR"/>
    <property type="match status" value="1"/>
</dbReference>
<dbReference type="CDD" id="cd17535">
    <property type="entry name" value="REC_NarL-like"/>
    <property type="match status" value="1"/>
</dbReference>
<evidence type="ECO:0000313" key="7">
    <source>
        <dbReference type="Proteomes" id="UP000245647"/>
    </source>
</evidence>
<dbReference type="InterPro" id="IPR039420">
    <property type="entry name" value="WalR-like"/>
</dbReference>
<feature type="modified residue" description="4-aspartylphosphate" evidence="3">
    <location>
        <position position="61"/>
    </location>
</feature>
<dbReference type="EMBL" id="QEAS01000009">
    <property type="protein sequence ID" value="PWG80331.1"/>
    <property type="molecule type" value="Genomic_DNA"/>
</dbReference>
<keyword evidence="7" id="KW-1185">Reference proteome</keyword>
<keyword evidence="2 6" id="KW-0238">DNA-binding</keyword>
<dbReference type="PANTHER" id="PTHR43214">
    <property type="entry name" value="TWO-COMPONENT RESPONSE REGULATOR"/>
    <property type="match status" value="1"/>
</dbReference>
<dbReference type="GO" id="GO:0006355">
    <property type="term" value="P:regulation of DNA-templated transcription"/>
    <property type="evidence" value="ECO:0007669"/>
    <property type="project" value="InterPro"/>
</dbReference>
<dbReference type="GO" id="GO:0000160">
    <property type="term" value="P:phosphorelay signal transduction system"/>
    <property type="evidence" value="ECO:0007669"/>
    <property type="project" value="InterPro"/>
</dbReference>
<dbReference type="PROSITE" id="PS50110">
    <property type="entry name" value="RESPONSE_REGULATORY"/>
    <property type="match status" value="1"/>
</dbReference>
<dbReference type="InterPro" id="IPR016032">
    <property type="entry name" value="Sig_transdc_resp-reg_C-effctor"/>
</dbReference>
<feature type="domain" description="HTH luxR-type" evidence="4">
    <location>
        <begin position="143"/>
        <end position="208"/>
    </location>
</feature>
<dbReference type="InterPro" id="IPR058245">
    <property type="entry name" value="NreC/VraR/RcsB-like_REC"/>
</dbReference>
<evidence type="ECO:0000259" key="4">
    <source>
        <dbReference type="PROSITE" id="PS50043"/>
    </source>
</evidence>
<dbReference type="SUPFAM" id="SSF46894">
    <property type="entry name" value="C-terminal effector domain of the bipartite response regulators"/>
    <property type="match status" value="1"/>
</dbReference>
<proteinExistence type="predicted"/>
<dbReference type="PROSITE" id="PS50043">
    <property type="entry name" value="HTH_LUXR_2"/>
    <property type="match status" value="1"/>
</dbReference>
<name>A0A2U2PG06_9SPHI</name>
<protein>
    <submittedName>
        <fullName evidence="6">DNA-binding response regulator</fullName>
    </submittedName>
</protein>
<evidence type="ECO:0000259" key="5">
    <source>
        <dbReference type="PROSITE" id="PS50110"/>
    </source>
</evidence>
<organism evidence="6 7">
    <name type="scientific">Pararcticibacter amylolyticus</name>
    <dbReference type="NCBI Taxonomy" id="2173175"/>
    <lineage>
        <taxon>Bacteria</taxon>
        <taxon>Pseudomonadati</taxon>
        <taxon>Bacteroidota</taxon>
        <taxon>Sphingobacteriia</taxon>
        <taxon>Sphingobacteriales</taxon>
        <taxon>Sphingobacteriaceae</taxon>
        <taxon>Pararcticibacter</taxon>
    </lineage>
</organism>
<dbReference type="InterPro" id="IPR001789">
    <property type="entry name" value="Sig_transdc_resp-reg_receiver"/>
</dbReference>
<dbReference type="SMART" id="SM00448">
    <property type="entry name" value="REC"/>
    <property type="match status" value="1"/>
</dbReference>